<evidence type="ECO:0000313" key="3">
    <source>
        <dbReference type="Proteomes" id="UP000800039"/>
    </source>
</evidence>
<name>A0A9P4GA99_9PLEO</name>
<accession>A0A9P4GA99</accession>
<keyword evidence="3" id="KW-1185">Reference proteome</keyword>
<evidence type="ECO:0000313" key="2">
    <source>
        <dbReference type="EMBL" id="KAF1841752.1"/>
    </source>
</evidence>
<dbReference type="OrthoDB" id="10001928at2759"/>
<keyword evidence="1" id="KW-0812">Transmembrane</keyword>
<dbReference type="AlphaFoldDB" id="A0A9P4GA99"/>
<feature type="transmembrane region" description="Helical" evidence="1">
    <location>
        <begin position="35"/>
        <end position="54"/>
    </location>
</feature>
<keyword evidence="1" id="KW-0472">Membrane</keyword>
<sequence length="56" mass="6530">MALTLDENGRDLAVRPALEICCSCRRQRWFKPGPFPLAVALCIFLFPFRNRYLVPF</sequence>
<dbReference type="GeneID" id="63851270"/>
<evidence type="ECO:0000256" key="1">
    <source>
        <dbReference type="SAM" id="Phobius"/>
    </source>
</evidence>
<organism evidence="2 3">
    <name type="scientific">Cucurbitaria berberidis CBS 394.84</name>
    <dbReference type="NCBI Taxonomy" id="1168544"/>
    <lineage>
        <taxon>Eukaryota</taxon>
        <taxon>Fungi</taxon>
        <taxon>Dikarya</taxon>
        <taxon>Ascomycota</taxon>
        <taxon>Pezizomycotina</taxon>
        <taxon>Dothideomycetes</taxon>
        <taxon>Pleosporomycetidae</taxon>
        <taxon>Pleosporales</taxon>
        <taxon>Pleosporineae</taxon>
        <taxon>Cucurbitariaceae</taxon>
        <taxon>Cucurbitaria</taxon>
    </lineage>
</organism>
<gene>
    <name evidence="2" type="ORF">K460DRAFT_369756</name>
</gene>
<comment type="caution">
    <text evidence="2">The sequence shown here is derived from an EMBL/GenBank/DDBJ whole genome shotgun (WGS) entry which is preliminary data.</text>
</comment>
<proteinExistence type="predicted"/>
<keyword evidence="1" id="KW-1133">Transmembrane helix</keyword>
<dbReference type="EMBL" id="ML976618">
    <property type="protein sequence ID" value="KAF1841752.1"/>
    <property type="molecule type" value="Genomic_DNA"/>
</dbReference>
<dbReference type="RefSeq" id="XP_040784315.1">
    <property type="nucleotide sequence ID" value="XM_040934019.1"/>
</dbReference>
<reference evidence="2" key="1">
    <citation type="submission" date="2020-01" db="EMBL/GenBank/DDBJ databases">
        <authorList>
            <consortium name="DOE Joint Genome Institute"/>
            <person name="Haridas S."/>
            <person name="Albert R."/>
            <person name="Binder M."/>
            <person name="Bloem J."/>
            <person name="Labutti K."/>
            <person name="Salamov A."/>
            <person name="Andreopoulos B."/>
            <person name="Baker S.E."/>
            <person name="Barry K."/>
            <person name="Bills G."/>
            <person name="Bluhm B.H."/>
            <person name="Cannon C."/>
            <person name="Castanera R."/>
            <person name="Culley D.E."/>
            <person name="Daum C."/>
            <person name="Ezra D."/>
            <person name="Gonzalez J.B."/>
            <person name="Henrissat B."/>
            <person name="Kuo A."/>
            <person name="Liang C."/>
            <person name="Lipzen A."/>
            <person name="Lutzoni F."/>
            <person name="Magnuson J."/>
            <person name="Mondo S."/>
            <person name="Nolan M."/>
            <person name="Ohm R."/>
            <person name="Pangilinan J."/>
            <person name="Park H.-J."/>
            <person name="Ramirez L."/>
            <person name="Alfaro M."/>
            <person name="Sun H."/>
            <person name="Tritt A."/>
            <person name="Yoshinaga Y."/>
            <person name="Zwiers L.-H."/>
            <person name="Turgeon B.G."/>
            <person name="Goodwin S.B."/>
            <person name="Spatafora J.W."/>
            <person name="Crous P.W."/>
            <person name="Grigoriev I.V."/>
        </authorList>
    </citation>
    <scope>NUCLEOTIDE SEQUENCE</scope>
    <source>
        <strain evidence="2">CBS 394.84</strain>
    </source>
</reference>
<dbReference type="Proteomes" id="UP000800039">
    <property type="component" value="Unassembled WGS sequence"/>
</dbReference>
<protein>
    <submittedName>
        <fullName evidence="2">Uncharacterized protein</fullName>
    </submittedName>
</protein>